<dbReference type="Proteomes" id="UP001320706">
    <property type="component" value="Unassembled WGS sequence"/>
</dbReference>
<organism evidence="1 2">
    <name type="scientific">Zalaria obscura</name>
    <dbReference type="NCBI Taxonomy" id="2024903"/>
    <lineage>
        <taxon>Eukaryota</taxon>
        <taxon>Fungi</taxon>
        <taxon>Dikarya</taxon>
        <taxon>Ascomycota</taxon>
        <taxon>Pezizomycotina</taxon>
        <taxon>Dothideomycetes</taxon>
        <taxon>Dothideomycetidae</taxon>
        <taxon>Dothideales</taxon>
        <taxon>Zalariaceae</taxon>
        <taxon>Zalaria</taxon>
    </lineage>
</organism>
<comment type="caution">
    <text evidence="1">The sequence shown here is derived from an EMBL/GenBank/DDBJ whole genome shotgun (WGS) entry which is preliminary data.</text>
</comment>
<sequence length="116" mass="12239">MAAGRVDTCVCVLAFARNTPRATPFAAAAAAFLYALHLQKPAHTALAPKPTNPSNINKPPETIEPKNNEMAVKTSTDPGYSSTVDSKKPTRPVIIHNGGGQTPAESGTRSNGEYHK</sequence>
<name>A0ACC3S4T8_9PEZI</name>
<protein>
    <submittedName>
        <fullName evidence="1">Uncharacterized protein</fullName>
    </submittedName>
</protein>
<evidence type="ECO:0000313" key="2">
    <source>
        <dbReference type="Proteomes" id="UP001320706"/>
    </source>
</evidence>
<gene>
    <name evidence="1" type="ORF">M8818_007230</name>
</gene>
<reference evidence="1" key="1">
    <citation type="submission" date="2024-02" db="EMBL/GenBank/DDBJ databases">
        <title>Metagenome Assembled Genome of Zalaria obscura JY119.</title>
        <authorList>
            <person name="Vighnesh L."/>
            <person name="Jagadeeshwari U."/>
            <person name="Venkata Ramana C."/>
            <person name="Sasikala C."/>
        </authorList>
    </citation>
    <scope>NUCLEOTIDE SEQUENCE</scope>
    <source>
        <strain evidence="1">JY119</strain>
    </source>
</reference>
<proteinExistence type="predicted"/>
<dbReference type="EMBL" id="JAMKPW020000042">
    <property type="protein sequence ID" value="KAK8196078.1"/>
    <property type="molecule type" value="Genomic_DNA"/>
</dbReference>
<keyword evidence="2" id="KW-1185">Reference proteome</keyword>
<evidence type="ECO:0000313" key="1">
    <source>
        <dbReference type="EMBL" id="KAK8196078.1"/>
    </source>
</evidence>
<accession>A0ACC3S4T8</accession>